<evidence type="ECO:0000313" key="4">
    <source>
        <dbReference type="Proteomes" id="UP001251524"/>
    </source>
</evidence>
<comment type="caution">
    <text evidence="3">The sequence shown here is derived from an EMBL/GenBank/DDBJ whole genome shotgun (WGS) entry which is preliminary data.</text>
</comment>
<keyword evidence="1" id="KW-0812">Transmembrane</keyword>
<gene>
    <name evidence="3" type="ORF">J2X06_003073</name>
</gene>
<evidence type="ECO:0000313" key="3">
    <source>
        <dbReference type="EMBL" id="MDR7135855.1"/>
    </source>
</evidence>
<sequence length="407" mass="45134">MSTGEVIAGDSRAVLYVSYDGVLEPLGQSQVLAYLEHLSVRREIHLLSFEKPGDWADRLARDEVVARMKAAGIHWHPRRYHKRPTALATSYDIAVGVLVGFWLILSRRIRTMHARSYVPAVMALTLKRLTGVKFVFDMRGFWADERVDGGLWPREGRMYRVAKWFERRFLLSADHVVALTHASAREMGSFPYLTGRIPPVTVIPTCADLARFRPGAGVRDDGFVLGYVGSAGTWYLFDAVAACFKQLLVLRPDARLRVVNRHEHGYIRERLAAAGVPHQVVDIRAVSHAEVPAEMAQMHAGIFFYKPSYSRMACAPTKLGEFLGCGIPCLSNRGVGDMAEVLEGEGVGVALDGFDESELQAGLNRLLALVATEGMAERCVTAAKRHFSLEQGVARYRAIHDAMEPAS</sequence>
<evidence type="ECO:0000256" key="1">
    <source>
        <dbReference type="SAM" id="Phobius"/>
    </source>
</evidence>
<reference evidence="3 4" key="1">
    <citation type="submission" date="2023-07" db="EMBL/GenBank/DDBJ databases">
        <title>Sorghum-associated microbial communities from plants grown in Nebraska, USA.</title>
        <authorList>
            <person name="Schachtman D."/>
        </authorList>
    </citation>
    <scope>NUCLEOTIDE SEQUENCE [LARGE SCALE GENOMIC DNA]</scope>
    <source>
        <strain evidence="3 4">BE198</strain>
    </source>
</reference>
<dbReference type="PANTHER" id="PTHR12526">
    <property type="entry name" value="GLYCOSYLTRANSFERASE"/>
    <property type="match status" value="1"/>
</dbReference>
<dbReference type="EMBL" id="JAVDVY010000003">
    <property type="protein sequence ID" value="MDR7135855.1"/>
    <property type="molecule type" value="Genomic_DNA"/>
</dbReference>
<organism evidence="3 4">
    <name type="scientific">Lysobacter niastensis</name>
    <dbReference type="NCBI Taxonomy" id="380629"/>
    <lineage>
        <taxon>Bacteria</taxon>
        <taxon>Pseudomonadati</taxon>
        <taxon>Pseudomonadota</taxon>
        <taxon>Gammaproteobacteria</taxon>
        <taxon>Lysobacterales</taxon>
        <taxon>Lysobacteraceae</taxon>
        <taxon>Lysobacter</taxon>
    </lineage>
</organism>
<dbReference type="RefSeq" id="WP_310063876.1">
    <property type="nucleotide sequence ID" value="NZ_JAVDVY010000003.1"/>
</dbReference>
<accession>A0ABU1WEL8</accession>
<feature type="transmembrane region" description="Helical" evidence="1">
    <location>
        <begin position="85"/>
        <end position="105"/>
    </location>
</feature>
<keyword evidence="1" id="KW-0472">Membrane</keyword>
<dbReference type="PANTHER" id="PTHR12526:SF636">
    <property type="entry name" value="BLL3647 PROTEIN"/>
    <property type="match status" value="1"/>
</dbReference>
<dbReference type="Pfam" id="PF13579">
    <property type="entry name" value="Glyco_trans_4_4"/>
    <property type="match status" value="1"/>
</dbReference>
<keyword evidence="1" id="KW-1133">Transmembrane helix</keyword>
<dbReference type="SUPFAM" id="SSF53756">
    <property type="entry name" value="UDP-Glycosyltransferase/glycogen phosphorylase"/>
    <property type="match status" value="1"/>
</dbReference>
<protein>
    <submittedName>
        <fullName evidence="3">Glycosyltransferase involved in cell wall biosynthesis</fullName>
    </submittedName>
</protein>
<dbReference type="InterPro" id="IPR028098">
    <property type="entry name" value="Glyco_trans_4-like_N"/>
</dbReference>
<feature type="domain" description="Glycosyltransferase subfamily 4-like N-terminal" evidence="2">
    <location>
        <begin position="59"/>
        <end position="204"/>
    </location>
</feature>
<proteinExistence type="predicted"/>
<name>A0ABU1WEL8_9GAMM</name>
<dbReference type="Gene3D" id="3.40.50.2000">
    <property type="entry name" value="Glycogen Phosphorylase B"/>
    <property type="match status" value="2"/>
</dbReference>
<keyword evidence="4" id="KW-1185">Reference proteome</keyword>
<evidence type="ECO:0000259" key="2">
    <source>
        <dbReference type="Pfam" id="PF13579"/>
    </source>
</evidence>
<dbReference type="Proteomes" id="UP001251524">
    <property type="component" value="Unassembled WGS sequence"/>
</dbReference>